<dbReference type="InterPro" id="IPR036873">
    <property type="entry name" value="Rhodanese-like_dom_sf"/>
</dbReference>
<dbReference type="CDD" id="cd00158">
    <property type="entry name" value="RHOD"/>
    <property type="match status" value="1"/>
</dbReference>
<sequence>MGVFDRKEKKLIFLKKLFSQSVRTITTSELEAVLQDKSTVLLDVRTAQEYTGGHIKGARLFPLDRIHTYEGKKDSTVYLICHSGARSKRAAKLLSQKGYDAISVKGGMMAWQGKTIGGKK</sequence>
<reference evidence="2 3" key="1">
    <citation type="submission" date="2016-10" db="EMBL/GenBank/DDBJ databases">
        <authorList>
            <person name="de Groot N.N."/>
        </authorList>
    </citation>
    <scope>NUCLEOTIDE SEQUENCE [LARGE SCALE GENOMIC DNA]</scope>
    <source>
        <strain evidence="2 3">Sb05</strain>
    </source>
</reference>
<dbReference type="Pfam" id="PF00581">
    <property type="entry name" value="Rhodanese"/>
    <property type="match status" value="1"/>
</dbReference>
<evidence type="ECO:0000313" key="2">
    <source>
        <dbReference type="EMBL" id="SDQ11172.1"/>
    </source>
</evidence>
<dbReference type="PANTHER" id="PTHR43031">
    <property type="entry name" value="FAD-DEPENDENT OXIDOREDUCTASE"/>
    <property type="match status" value="1"/>
</dbReference>
<dbReference type="SUPFAM" id="SSF52821">
    <property type="entry name" value="Rhodanese/Cell cycle control phosphatase"/>
    <property type="match status" value="1"/>
</dbReference>
<feature type="domain" description="Rhodanese" evidence="1">
    <location>
        <begin position="35"/>
        <end position="116"/>
    </location>
</feature>
<dbReference type="AlphaFoldDB" id="A0A1H0Y7U1"/>
<protein>
    <submittedName>
        <fullName evidence="2">Rhodanese-related sulfurtransferase</fullName>
    </submittedName>
</protein>
<dbReference type="Gene3D" id="3.40.250.10">
    <property type="entry name" value="Rhodanese-like domain"/>
    <property type="match status" value="1"/>
</dbReference>
<dbReference type="PROSITE" id="PS50206">
    <property type="entry name" value="RHODANESE_3"/>
    <property type="match status" value="1"/>
</dbReference>
<dbReference type="GO" id="GO:0016740">
    <property type="term" value="F:transferase activity"/>
    <property type="evidence" value="ECO:0007669"/>
    <property type="project" value="UniProtKB-KW"/>
</dbReference>
<name>A0A1H0Y7U1_STREI</name>
<dbReference type="PANTHER" id="PTHR43031:SF17">
    <property type="entry name" value="SULFURTRANSFERASE YTWF-RELATED"/>
    <property type="match status" value="1"/>
</dbReference>
<dbReference type="InterPro" id="IPR001763">
    <property type="entry name" value="Rhodanese-like_dom"/>
</dbReference>
<accession>A0A1H0Y7U1</accession>
<evidence type="ECO:0000313" key="3">
    <source>
        <dbReference type="Proteomes" id="UP000182870"/>
    </source>
</evidence>
<proteinExistence type="predicted"/>
<dbReference type="Proteomes" id="UP000182870">
    <property type="component" value="Unassembled WGS sequence"/>
</dbReference>
<dbReference type="SMART" id="SM00450">
    <property type="entry name" value="RHOD"/>
    <property type="match status" value="1"/>
</dbReference>
<evidence type="ECO:0000259" key="1">
    <source>
        <dbReference type="PROSITE" id="PS50206"/>
    </source>
</evidence>
<organism evidence="2 3">
    <name type="scientific">Streptococcus equinus</name>
    <name type="common">Streptococcus bovis</name>
    <dbReference type="NCBI Taxonomy" id="1335"/>
    <lineage>
        <taxon>Bacteria</taxon>
        <taxon>Bacillati</taxon>
        <taxon>Bacillota</taxon>
        <taxon>Bacilli</taxon>
        <taxon>Lactobacillales</taxon>
        <taxon>Streptococcaceae</taxon>
        <taxon>Streptococcus</taxon>
    </lineage>
</organism>
<dbReference type="InterPro" id="IPR050229">
    <property type="entry name" value="GlpE_sulfurtransferase"/>
</dbReference>
<dbReference type="EMBL" id="FNKE01000001">
    <property type="protein sequence ID" value="SDQ11172.1"/>
    <property type="molecule type" value="Genomic_DNA"/>
</dbReference>
<keyword evidence="2" id="KW-0808">Transferase</keyword>
<gene>
    <name evidence="2" type="ORF">SAMN05216392_0476</name>
</gene>